<dbReference type="EMBL" id="LXQA010032572">
    <property type="protein sequence ID" value="MCH96536.1"/>
    <property type="molecule type" value="Genomic_DNA"/>
</dbReference>
<protein>
    <submittedName>
        <fullName evidence="6">Transcription factor bHLH18-like</fullName>
    </submittedName>
</protein>
<keyword evidence="2" id="KW-0805">Transcription regulation</keyword>
<evidence type="ECO:0000313" key="6">
    <source>
        <dbReference type="EMBL" id="MCH96536.1"/>
    </source>
</evidence>
<keyword evidence="4" id="KW-0539">Nucleus</keyword>
<dbReference type="PANTHER" id="PTHR45959">
    <property type="entry name" value="BHLH TRANSCRIPTION FACTOR"/>
    <property type="match status" value="1"/>
</dbReference>
<evidence type="ECO:0000313" key="7">
    <source>
        <dbReference type="Proteomes" id="UP000265520"/>
    </source>
</evidence>
<dbReference type="SUPFAM" id="SSF47459">
    <property type="entry name" value="HLH, helix-loop-helix DNA-binding domain"/>
    <property type="match status" value="1"/>
</dbReference>
<name>A0A392N9M6_9FABA</name>
<comment type="caution">
    <text evidence="6">The sequence shown here is derived from an EMBL/GenBank/DDBJ whole genome shotgun (WGS) entry which is preliminary data.</text>
</comment>
<dbReference type="Gene3D" id="4.10.280.10">
    <property type="entry name" value="Helix-loop-helix DNA-binding domain"/>
    <property type="match status" value="1"/>
</dbReference>
<feature type="compositionally biased region" description="Basic and acidic residues" evidence="5">
    <location>
        <begin position="107"/>
        <end position="117"/>
    </location>
</feature>
<evidence type="ECO:0000256" key="2">
    <source>
        <dbReference type="ARBA" id="ARBA00023015"/>
    </source>
</evidence>
<reference evidence="6 7" key="1">
    <citation type="journal article" date="2018" name="Front. Plant Sci.">
        <title>Red Clover (Trifolium pratense) and Zigzag Clover (T. medium) - A Picture of Genomic Similarities and Differences.</title>
        <authorList>
            <person name="Dluhosova J."/>
            <person name="Istvanek J."/>
            <person name="Nedelnik J."/>
            <person name="Repkova J."/>
        </authorList>
    </citation>
    <scope>NUCLEOTIDE SEQUENCE [LARGE SCALE GENOMIC DNA]</scope>
    <source>
        <strain evidence="7">cv. 10/8</strain>
        <tissue evidence="6">Leaf</tissue>
    </source>
</reference>
<proteinExistence type="predicted"/>
<dbReference type="InterPro" id="IPR036638">
    <property type="entry name" value="HLH_DNA-bd_sf"/>
</dbReference>
<accession>A0A392N9M6</accession>
<dbReference type="PANTHER" id="PTHR45959:SF8">
    <property type="entry name" value="PROTEIN, PUTATIVE-RELATED"/>
    <property type="match status" value="1"/>
</dbReference>
<dbReference type="InterPro" id="IPR052610">
    <property type="entry name" value="bHLH_transcription_regulator"/>
</dbReference>
<evidence type="ECO:0000256" key="3">
    <source>
        <dbReference type="ARBA" id="ARBA00023163"/>
    </source>
</evidence>
<evidence type="ECO:0000256" key="4">
    <source>
        <dbReference type="ARBA" id="ARBA00023242"/>
    </source>
</evidence>
<comment type="subcellular location">
    <subcellularLocation>
        <location evidence="1">Nucleus</location>
    </subcellularLocation>
</comment>
<sequence>MDIENWLEMCQKEEDYLGEYMVHQSSLEAPAVPVAAAAPENIQEICYIPTVVSSEMSVCSDKSPKLLHPSTSSKTCIISFDNSAVIPLKPSVISSKPPRPPCSARKRTSEKLKSSEAKAITKEGEKKILGSGSKTLHTMVERKRRLELAHKFIELSATIPRLKKKHTSTNCAYIDA</sequence>
<dbReference type="AlphaFoldDB" id="A0A392N9M6"/>
<evidence type="ECO:0000256" key="1">
    <source>
        <dbReference type="ARBA" id="ARBA00004123"/>
    </source>
</evidence>
<dbReference type="GO" id="GO:0046983">
    <property type="term" value="F:protein dimerization activity"/>
    <property type="evidence" value="ECO:0007669"/>
    <property type="project" value="InterPro"/>
</dbReference>
<keyword evidence="7" id="KW-1185">Reference proteome</keyword>
<dbReference type="GO" id="GO:0005634">
    <property type="term" value="C:nucleus"/>
    <property type="evidence" value="ECO:0007669"/>
    <property type="project" value="UniProtKB-SubCell"/>
</dbReference>
<evidence type="ECO:0000256" key="5">
    <source>
        <dbReference type="SAM" id="MobiDB-lite"/>
    </source>
</evidence>
<keyword evidence="3" id="KW-0804">Transcription</keyword>
<organism evidence="6 7">
    <name type="scientific">Trifolium medium</name>
    <dbReference type="NCBI Taxonomy" id="97028"/>
    <lineage>
        <taxon>Eukaryota</taxon>
        <taxon>Viridiplantae</taxon>
        <taxon>Streptophyta</taxon>
        <taxon>Embryophyta</taxon>
        <taxon>Tracheophyta</taxon>
        <taxon>Spermatophyta</taxon>
        <taxon>Magnoliopsida</taxon>
        <taxon>eudicotyledons</taxon>
        <taxon>Gunneridae</taxon>
        <taxon>Pentapetalae</taxon>
        <taxon>rosids</taxon>
        <taxon>fabids</taxon>
        <taxon>Fabales</taxon>
        <taxon>Fabaceae</taxon>
        <taxon>Papilionoideae</taxon>
        <taxon>50 kb inversion clade</taxon>
        <taxon>NPAAA clade</taxon>
        <taxon>Hologalegina</taxon>
        <taxon>IRL clade</taxon>
        <taxon>Trifolieae</taxon>
        <taxon>Trifolium</taxon>
    </lineage>
</organism>
<feature type="region of interest" description="Disordered" evidence="5">
    <location>
        <begin position="92"/>
        <end position="117"/>
    </location>
</feature>
<dbReference type="Proteomes" id="UP000265520">
    <property type="component" value="Unassembled WGS sequence"/>
</dbReference>